<dbReference type="RefSeq" id="WP_092232759.1">
    <property type="nucleotide sequence ID" value="NZ_FNLL01000004.1"/>
</dbReference>
<organism evidence="1 2">
    <name type="scientific">Desulfobacula phenolica</name>
    <dbReference type="NCBI Taxonomy" id="90732"/>
    <lineage>
        <taxon>Bacteria</taxon>
        <taxon>Pseudomonadati</taxon>
        <taxon>Thermodesulfobacteriota</taxon>
        <taxon>Desulfobacteria</taxon>
        <taxon>Desulfobacterales</taxon>
        <taxon>Desulfobacteraceae</taxon>
        <taxon>Desulfobacula</taxon>
    </lineage>
</organism>
<protein>
    <recommendedName>
        <fullName evidence="3">DUF5076 domain-containing protein</fullName>
    </recommendedName>
</protein>
<accession>A0A1H2FPY3</accession>
<keyword evidence="2" id="KW-1185">Reference proteome</keyword>
<gene>
    <name evidence="1" type="ORF">SAMN04487931_104278</name>
</gene>
<dbReference type="Proteomes" id="UP000199608">
    <property type="component" value="Unassembled WGS sequence"/>
</dbReference>
<evidence type="ECO:0008006" key="3">
    <source>
        <dbReference type="Google" id="ProtNLM"/>
    </source>
</evidence>
<reference evidence="2" key="1">
    <citation type="submission" date="2016-10" db="EMBL/GenBank/DDBJ databases">
        <authorList>
            <person name="Varghese N."/>
            <person name="Submissions S."/>
        </authorList>
    </citation>
    <scope>NUCLEOTIDE SEQUENCE [LARGE SCALE GENOMIC DNA]</scope>
    <source>
        <strain evidence="2">DSM 3384</strain>
    </source>
</reference>
<dbReference type="AlphaFoldDB" id="A0A1H2FPY3"/>
<dbReference type="InterPro" id="IPR031796">
    <property type="entry name" value="DUF5076"/>
</dbReference>
<name>A0A1H2FPY3_9BACT</name>
<evidence type="ECO:0000313" key="2">
    <source>
        <dbReference type="Proteomes" id="UP000199608"/>
    </source>
</evidence>
<dbReference type="Pfam" id="PF16826">
    <property type="entry name" value="DUF5076"/>
    <property type="match status" value="1"/>
</dbReference>
<dbReference type="EMBL" id="FNLL01000004">
    <property type="protein sequence ID" value="SDU09433.1"/>
    <property type="molecule type" value="Genomic_DNA"/>
</dbReference>
<evidence type="ECO:0000313" key="1">
    <source>
        <dbReference type="EMBL" id="SDU09433.1"/>
    </source>
</evidence>
<sequence length="103" mass="11630">MDELQIPEGIEDDPNAMEMIRVWIANKDIHVSMLLGVWEEASNFDIDERDAWGELLADLIRHIANGLTQSHDYNTTASERRIANALLIHLGYGANTIKGEIKD</sequence>
<dbReference type="Gene3D" id="3.30.2370.10">
    <property type="entry name" value="putative pyruvate dehydrogenase"/>
    <property type="match status" value="1"/>
</dbReference>
<proteinExistence type="predicted"/>